<reference evidence="1 2" key="1">
    <citation type="submission" date="2019-08" db="EMBL/GenBank/DDBJ databases">
        <title>In-depth cultivation of the pig gut microbiome towards novel bacterial diversity and tailored functional studies.</title>
        <authorList>
            <person name="Wylensek D."/>
            <person name="Hitch T.C.A."/>
            <person name="Clavel T."/>
        </authorList>
    </citation>
    <scope>NUCLEOTIDE SEQUENCE [LARGE SCALE GENOMIC DNA]</scope>
    <source>
        <strain evidence="1 2">WCA3-601-WT-6J</strain>
    </source>
</reference>
<proteinExistence type="predicted"/>
<dbReference type="RefSeq" id="WP_154523350.1">
    <property type="nucleotide sequence ID" value="NZ_VUNJ01000015.1"/>
</dbReference>
<organism evidence="1 2">
    <name type="scientific">Ruthenibacterium lactatiformans</name>
    <dbReference type="NCBI Taxonomy" id="1550024"/>
    <lineage>
        <taxon>Bacteria</taxon>
        <taxon>Bacillati</taxon>
        <taxon>Bacillota</taxon>
        <taxon>Clostridia</taxon>
        <taxon>Eubacteriales</taxon>
        <taxon>Oscillospiraceae</taxon>
        <taxon>Ruthenibacterium</taxon>
    </lineage>
</organism>
<gene>
    <name evidence="1" type="ORF">FYJ76_13130</name>
</gene>
<sequence length="171" mass="19561">MAAFYSLLCKAIKKQPAGRSGRLFWRSGRDSNPRAIARKLISSPAPKRLLRNRAGQSWSVCPRIFGGVKPFSRGQSPQKWLWYESNRHPPFWPRLASFFGKMQDFMQDNWGLISLMNTGFVLPGRKTDFSKCKILGRFCVLSFEHSTICIVLAENTVVLRVQIQNKGEPKK</sequence>
<evidence type="ECO:0000313" key="1">
    <source>
        <dbReference type="EMBL" id="MST92859.1"/>
    </source>
</evidence>
<comment type="caution">
    <text evidence="1">The sequence shown here is derived from an EMBL/GenBank/DDBJ whole genome shotgun (WGS) entry which is preliminary data.</text>
</comment>
<name>A0A6I2UA93_9FIRM</name>
<accession>A0A6I2UA93</accession>
<protein>
    <submittedName>
        <fullName evidence="1">Uncharacterized protein</fullName>
    </submittedName>
</protein>
<dbReference type="EMBL" id="VUNJ01000015">
    <property type="protein sequence ID" value="MST92859.1"/>
    <property type="molecule type" value="Genomic_DNA"/>
</dbReference>
<evidence type="ECO:0000313" key="2">
    <source>
        <dbReference type="Proteomes" id="UP000431913"/>
    </source>
</evidence>
<dbReference type="Proteomes" id="UP000431913">
    <property type="component" value="Unassembled WGS sequence"/>
</dbReference>
<dbReference type="AlphaFoldDB" id="A0A6I2UA93"/>